<feature type="compositionally biased region" description="Basic and acidic residues" evidence="2">
    <location>
        <begin position="1398"/>
        <end position="1408"/>
    </location>
</feature>
<dbReference type="Gene3D" id="1.10.418.10">
    <property type="entry name" value="Calponin-like domain"/>
    <property type="match status" value="1"/>
</dbReference>
<dbReference type="InterPro" id="IPR001715">
    <property type="entry name" value="CH_dom"/>
</dbReference>
<feature type="coiled-coil region" evidence="1">
    <location>
        <begin position="843"/>
        <end position="953"/>
    </location>
</feature>
<dbReference type="KEGG" id="lak:106159187"/>
<feature type="region of interest" description="Disordered" evidence="2">
    <location>
        <begin position="1979"/>
        <end position="2002"/>
    </location>
</feature>
<feature type="region of interest" description="Disordered" evidence="2">
    <location>
        <begin position="1356"/>
        <end position="1419"/>
    </location>
</feature>
<dbReference type="GeneID" id="106159187"/>
<evidence type="ECO:0000256" key="1">
    <source>
        <dbReference type="SAM" id="Coils"/>
    </source>
</evidence>
<feature type="compositionally biased region" description="Polar residues" evidence="2">
    <location>
        <begin position="1623"/>
        <end position="1639"/>
    </location>
</feature>
<feature type="compositionally biased region" description="Basic and acidic residues" evidence="2">
    <location>
        <begin position="1493"/>
        <end position="1516"/>
    </location>
</feature>
<dbReference type="OrthoDB" id="2436455at2759"/>
<keyword evidence="1" id="KW-0175">Coiled coil</keyword>
<feature type="domain" description="Calponin-homology (CH)" evidence="3">
    <location>
        <begin position="3"/>
        <end position="110"/>
    </location>
</feature>
<evidence type="ECO:0000313" key="5">
    <source>
        <dbReference type="RefSeq" id="XP_013390852.1"/>
    </source>
</evidence>
<dbReference type="PROSITE" id="PS50021">
    <property type="entry name" value="CH"/>
    <property type="match status" value="1"/>
</dbReference>
<feature type="coiled-coil region" evidence="1">
    <location>
        <begin position="258"/>
        <end position="399"/>
    </location>
</feature>
<dbReference type="InterPro" id="IPR048724">
    <property type="entry name" value="NuMA_N_HOOK"/>
</dbReference>
<feature type="region of interest" description="Disordered" evidence="2">
    <location>
        <begin position="1894"/>
        <end position="1944"/>
    </location>
</feature>
<keyword evidence="4" id="KW-1185">Reference proteome</keyword>
<feature type="compositionally biased region" description="Polar residues" evidence="2">
    <location>
        <begin position="1661"/>
        <end position="1673"/>
    </location>
</feature>
<accession>A0A1S3HXU2</accession>
<gene>
    <name evidence="5" type="primary">LOC106159187</name>
</gene>
<evidence type="ECO:0000259" key="3">
    <source>
        <dbReference type="PROSITE" id="PS50021"/>
    </source>
</evidence>
<dbReference type="CDD" id="cd22224">
    <property type="entry name" value="HkD_NuMA"/>
    <property type="match status" value="1"/>
</dbReference>
<feature type="compositionally biased region" description="Basic and acidic residues" evidence="2">
    <location>
        <begin position="1645"/>
        <end position="1656"/>
    </location>
</feature>
<dbReference type="RefSeq" id="XP_013390852.1">
    <property type="nucleotide sequence ID" value="XM_013535398.1"/>
</dbReference>
<dbReference type="SUPFAM" id="SSF116907">
    <property type="entry name" value="Hook domain"/>
    <property type="match status" value="1"/>
</dbReference>
<protein>
    <submittedName>
        <fullName evidence="5">Myosin-11 isoform X1</fullName>
    </submittedName>
</protein>
<dbReference type="InterPro" id="IPR036872">
    <property type="entry name" value="CH_dom_sf"/>
</dbReference>
<dbReference type="Proteomes" id="UP000085678">
    <property type="component" value="Unplaced"/>
</dbReference>
<feature type="region of interest" description="Disordered" evidence="2">
    <location>
        <begin position="1623"/>
        <end position="1732"/>
    </location>
</feature>
<feature type="region of interest" description="Disordered" evidence="2">
    <location>
        <begin position="1489"/>
        <end position="1565"/>
    </location>
</feature>
<dbReference type="PANTHER" id="PTHR45615">
    <property type="entry name" value="MYOSIN HEAVY CHAIN, NON-MUSCLE"/>
    <property type="match status" value="1"/>
</dbReference>
<sequence>MDSGRAGALVEWVNSIDGAPCIESLSQLNDGTLFIKLLEIIVPDTIPAGLELNSVEERLEFLNKIISDVNNTKVEEKVNFRAIIDQADEFEIGKVVMLLLYIAMVFGNNQASFIQSAMKLNTTTQAALKDMLEVFMESSDHKIPPNFADILKCSVTLPAPSRRVSSRLDDVFVSAPVSSVSRGKGRELRRSSSCCSLLSSRASINSSMVVSPSPLARAISMTSLKGAYSPYLSHVYSSSPQSPLKALVDSPQLAHKMAAIDREKLKKQERLLRQKEQEIKRLESLLNSEIHLKSELQRDLQEKNKEIVLFEAKCKEVARLQHQLVLAQDDLDHMNALREEAKKTENEFARLKMQLSAQNDLKERNKKLEAETTELYAERASLNEELKRCQSLLTTTQNQKEALLKTEAQMGGTLEAQKQELLSYQRLYNDTKVQLTEVQGLYQEATLELKVARENMQNAQTFSEGECMTIFTEKRVMELQEELASWKSQVAGLRTEVEAKEQQLKEAEIEAGRKQSDIELLRQEEGQRQQEIASLYQSLNTLKASQAKGEAEIRKLQHGLELKTQQAEDTELRASQHVREMGERCAEEILEAKQSHEQKVGQLQKEIESLKSECSKANGQIRQLEGKLQINEKQMTYTEEQASHRVTEIEEKYVSQLKEEQESYQRRMSQLYQDIEALKTKLTKAENDNSQLKETLGAKTEEMETAEKLSSERLAKLEKDYSGKCQQLDAEQQAASEILAELREKYSAKCQEMEEAETQASEKLSAMEKQCSKKCQELETELKQAMEKRGEIEKQHKSELAAERLAHQKTVAQLESHLESQKTSCFSLDETVAQLKEELVRSRQLVVENSEKYEAQLSQEREEHSAQVSVLRQLIEEANSNHDQAKAQVTLLQSELEKKVQEMEAAELCYKEKVDTLKKERDEQIQNQNDIHMKEMETVKKEMETLKEQSEAAVFKVQGLLDSKTQELENVQKQGLVKQHLMDSEMENVKQQLESEIAQLKEQLEIGSRNMSDLKQQDDLKLQKLEAELDALKQESERETARLGNLLTSKTQEMEKLRQELESQVQRLKQELCDLEEKHADRMKLENENYQQASRQLEEVETMKTSAEAKISQLQSDLDNKTQLLRETKTELGAKMAEMEGSYLTQISSLQTSHEESRAQLSAELTAARETISSSKLQITQLQNALDSKTQLIKEMENKSSERVAYTEEKYIAQLSRLETDFEKLKDRYDQSLEQIKTQQASLEARGQLVKETELRANQRLCDMEQEYEDLLKKERERQQQRVQELEHEIEMLKADYAKAQDEFLNEADSKVMKYEEEIQTAKKQVQFMESEISLAQAKCKNMEKENMNLMEKMRKTAADHQRQLSQASAMNKSLRSQLEDLERERSGAAERLSSEQQGHRAEVEKLKKQLTSTQREREEEGVINKRLAKQINSLEAQIEHANRQIRELKEKEEKRVFATPRYTPHFPAAAKSLSKKETTFDGSMEYLDDSLEEKKPMSVNERRSTSSDEDIRNSAHDASFSSVGDGFAHPMTLRSHHPAKRLSVSSTTSSSFEPTRSAGVPRGAGNLFACEEEPDMDFNWDSLSELQRRNTLCLPHLRSAYPLITQPQDISEDMMRSGRASNINSENLQGSLGGMSTRSGKKRQSGEHDAGEDRKKSKTAKPSTPGTPNTGKRTPRSGRKSRTPKISRNCQENKSQKLKRQTGAIAFNIGFSPKVSDRKKGKIGSSRTTPTSQINQVKQLITMFEKINPSCDDNQAINPALLAVSGRNLTSSRILTSRTGSSSMLYDDHPTDYVDSAKKKGRSRSLPYKRRKKKWGPVIPIELDQEMEDQHDDGAMVQEKIRQKSGRSEKTRGNVQVKSKQSGPTVTVGESNAEIGPQEMTLNEFGNIASCSRKPSTEDKNTMTEGVQPQPEKKRKVGVVRPSPPAQDAIGNITDTRSRPGPVTDMITRTSDTRHQQADIVSNSTYSLANLFRSNYRENRPISRFGRARSSRRAEQSEGQN</sequence>
<feature type="compositionally biased region" description="Polar residues" evidence="2">
    <location>
        <begin position="1364"/>
        <end position="1377"/>
    </location>
</feature>
<feature type="compositionally biased region" description="Polar residues" evidence="2">
    <location>
        <begin position="1854"/>
        <end position="1871"/>
    </location>
</feature>
<feature type="compositionally biased region" description="Basic and acidic residues" evidence="2">
    <location>
        <begin position="1378"/>
        <end position="1389"/>
    </location>
</feature>
<feature type="compositionally biased region" description="Basic and acidic residues" evidence="2">
    <location>
        <begin position="1842"/>
        <end position="1853"/>
    </location>
</feature>
<feature type="region of interest" description="Disordered" evidence="2">
    <location>
        <begin position="1842"/>
        <end position="1872"/>
    </location>
</feature>
<dbReference type="PANTHER" id="PTHR45615:SF80">
    <property type="entry name" value="GRIP DOMAIN-CONTAINING PROTEIN"/>
    <property type="match status" value="1"/>
</dbReference>
<feature type="coiled-coil region" evidence="1">
    <location>
        <begin position="983"/>
        <end position="1131"/>
    </location>
</feature>
<evidence type="ECO:0000256" key="2">
    <source>
        <dbReference type="SAM" id="MobiDB-lite"/>
    </source>
</evidence>
<proteinExistence type="predicted"/>
<organism evidence="4 5">
    <name type="scientific">Lingula anatina</name>
    <name type="common">Brachiopod</name>
    <name type="synonym">Lingula unguis</name>
    <dbReference type="NCBI Taxonomy" id="7574"/>
    <lineage>
        <taxon>Eukaryota</taxon>
        <taxon>Metazoa</taxon>
        <taxon>Spiralia</taxon>
        <taxon>Lophotrochozoa</taxon>
        <taxon>Brachiopoda</taxon>
        <taxon>Linguliformea</taxon>
        <taxon>Lingulata</taxon>
        <taxon>Lingulida</taxon>
        <taxon>Linguloidea</taxon>
        <taxon>Lingulidae</taxon>
        <taxon>Lingula</taxon>
    </lineage>
</organism>
<feature type="coiled-coil region" evidence="1">
    <location>
        <begin position="435"/>
        <end position="524"/>
    </location>
</feature>
<reference evidence="5" key="1">
    <citation type="submission" date="2025-08" db="UniProtKB">
        <authorList>
            <consortium name="RefSeq"/>
        </authorList>
    </citation>
    <scope>IDENTIFICATION</scope>
    <source>
        <tissue evidence="5">Gonads</tissue>
    </source>
</reference>
<feature type="coiled-coil region" evidence="1">
    <location>
        <begin position="586"/>
        <end position="795"/>
    </location>
</feature>
<name>A0A1S3HXU2_LINAN</name>
<dbReference type="Pfam" id="PF21670">
    <property type="entry name" value="HOOK_N_NuMA"/>
    <property type="match status" value="1"/>
</dbReference>
<evidence type="ECO:0000313" key="4">
    <source>
        <dbReference type="Proteomes" id="UP000085678"/>
    </source>
</evidence>
<feature type="compositionally biased region" description="Basic residues" evidence="2">
    <location>
        <begin position="1674"/>
        <end position="1686"/>
    </location>
</feature>
<feature type="compositionally biased region" description="Basic and acidic residues" evidence="2">
    <location>
        <begin position="1993"/>
        <end position="2002"/>
    </location>
</feature>
<dbReference type="InParanoid" id="A0A1S3HXU2"/>